<dbReference type="RefSeq" id="XP_035690687.1">
    <property type="nucleotide sequence ID" value="XM_035834794.1"/>
</dbReference>
<dbReference type="Gene3D" id="1.20.1070.10">
    <property type="entry name" value="Rhodopsin 7-helix transmembrane proteins"/>
    <property type="match status" value="1"/>
</dbReference>
<keyword evidence="4 7" id="KW-1133">Transmembrane helix</keyword>
<feature type="transmembrane region" description="Helical" evidence="7">
    <location>
        <begin position="156"/>
        <end position="184"/>
    </location>
</feature>
<accession>C3Z456</accession>
<dbReference type="Pfam" id="PF00001">
    <property type="entry name" value="7tm_1"/>
    <property type="match status" value="1"/>
</dbReference>
<dbReference type="SUPFAM" id="SSF81321">
    <property type="entry name" value="Family A G protein-coupled receptor-like"/>
    <property type="match status" value="1"/>
</dbReference>
<evidence type="ECO:0000256" key="6">
    <source>
        <dbReference type="RuleBase" id="RU000688"/>
    </source>
</evidence>
<feature type="transmembrane region" description="Helical" evidence="7">
    <location>
        <begin position="116"/>
        <end position="136"/>
    </location>
</feature>
<feature type="transmembrane region" description="Helical" evidence="7">
    <location>
        <begin position="208"/>
        <end position="231"/>
    </location>
</feature>
<comment type="subcellular location">
    <subcellularLocation>
        <location evidence="1">Cell membrane</location>
        <topology evidence="1">Multi-pass membrane protein</topology>
    </subcellularLocation>
</comment>
<gene>
    <name evidence="11" type="primary">LOC118425736</name>
    <name evidence="9" type="ORF">BRAFLDRAFT_78446</name>
</gene>
<evidence type="ECO:0000256" key="3">
    <source>
        <dbReference type="ARBA" id="ARBA00022692"/>
    </source>
</evidence>
<dbReference type="GO" id="GO:0005886">
    <property type="term" value="C:plasma membrane"/>
    <property type="evidence" value="ECO:0000318"/>
    <property type="project" value="GO_Central"/>
</dbReference>
<dbReference type="OMA" id="WHCASRV"/>
<dbReference type="GO" id="GO:0007189">
    <property type="term" value="P:adenylate cyclase-activating G protein-coupled receptor signaling pathway"/>
    <property type="evidence" value="ECO:0000318"/>
    <property type="project" value="GO_Central"/>
</dbReference>
<dbReference type="InParanoid" id="C3Z456"/>
<evidence type="ECO:0000313" key="11">
    <source>
        <dbReference type="RefSeq" id="XP_035690687.1"/>
    </source>
</evidence>
<evidence type="ECO:0000313" key="9">
    <source>
        <dbReference type="EMBL" id="EEN52669.1"/>
    </source>
</evidence>
<keyword evidence="3 6" id="KW-0812">Transmembrane</keyword>
<evidence type="ECO:0000313" key="10">
    <source>
        <dbReference type="Proteomes" id="UP000001554"/>
    </source>
</evidence>
<evidence type="ECO:0000256" key="1">
    <source>
        <dbReference type="ARBA" id="ARBA00004651"/>
    </source>
</evidence>
<keyword evidence="6" id="KW-0807">Transducer</keyword>
<comment type="similarity">
    <text evidence="6">Belongs to the G-protein coupled receptor 1 family.</text>
</comment>
<keyword evidence="2" id="KW-1003">Cell membrane</keyword>
<dbReference type="PRINTS" id="PR00237">
    <property type="entry name" value="GPCRRHODOPSN"/>
</dbReference>
<dbReference type="AlphaFoldDB" id="C3Z456"/>
<feature type="domain" description="G-protein coupled receptors family 1 profile" evidence="8">
    <location>
        <begin position="12"/>
        <end position="254"/>
    </location>
</feature>
<evidence type="ECO:0000256" key="7">
    <source>
        <dbReference type="SAM" id="Phobius"/>
    </source>
</evidence>
<dbReference type="GO" id="GO:0004930">
    <property type="term" value="F:G protein-coupled receptor activity"/>
    <property type="evidence" value="ECO:0000318"/>
    <property type="project" value="GO_Central"/>
</dbReference>
<dbReference type="InterPro" id="IPR000276">
    <property type="entry name" value="GPCR_Rhodpsn"/>
</dbReference>
<dbReference type="InterPro" id="IPR017452">
    <property type="entry name" value="GPCR_Rhodpsn_7TM"/>
</dbReference>
<dbReference type="Proteomes" id="UP000001554">
    <property type="component" value="Chromosome 11"/>
</dbReference>
<feature type="transmembrane region" description="Helical" evidence="7">
    <location>
        <begin position="237"/>
        <end position="256"/>
    </location>
</feature>
<name>C3Z456_BRAFL</name>
<evidence type="ECO:0000256" key="4">
    <source>
        <dbReference type="ARBA" id="ARBA00022989"/>
    </source>
</evidence>
<dbReference type="PANTHER" id="PTHR22750">
    <property type="entry name" value="G-PROTEIN COUPLED RECEPTOR"/>
    <property type="match status" value="1"/>
</dbReference>
<dbReference type="KEGG" id="bfo:118425736"/>
<keyword evidence="10" id="KW-1185">Reference proteome</keyword>
<proteinExistence type="inferred from homology"/>
<dbReference type="PROSITE" id="PS00237">
    <property type="entry name" value="G_PROTEIN_RECEP_F1_1"/>
    <property type="match status" value="1"/>
</dbReference>
<dbReference type="GeneID" id="118425736"/>
<dbReference type="OrthoDB" id="10049450at2759"/>
<dbReference type="EMBL" id="GG666578">
    <property type="protein sequence ID" value="EEN52669.1"/>
    <property type="molecule type" value="Genomic_DNA"/>
</dbReference>
<dbReference type="PROSITE" id="PS50262">
    <property type="entry name" value="G_PROTEIN_RECEP_F1_2"/>
    <property type="match status" value="1"/>
</dbReference>
<feature type="transmembrane region" description="Helical" evidence="7">
    <location>
        <begin position="28"/>
        <end position="50"/>
    </location>
</feature>
<dbReference type="SMART" id="SM01381">
    <property type="entry name" value="7TM_GPCR_Srsx"/>
    <property type="match status" value="1"/>
</dbReference>
<sequence>MALCVGVWSVVANSLPLAAIVKYEQLHTPVYILMANLAVSDVLVGIQFVIRSIALLAYKSTQSLPSNTAVRLSSTSTLVFGMSSAYGLLALTAERYWFIVHGMTYVNNVDNGKCKVVVLIVWVWSVLLGMLPNFGWHCASPTEEGCSPTGGGLPHGYIVLIQASIVIAMAGIILLNTGVFWCLWKHMNAIADQQAAVGAESGTSRRSAITIVIITAMFLVGWLPAIIKMAYPTEASNIYAVFVILNSAINPIIYGFRLSEVRRSVVRLFANCSGNGN</sequence>
<evidence type="ECO:0000259" key="8">
    <source>
        <dbReference type="PROSITE" id="PS50262"/>
    </source>
</evidence>
<reference evidence="11" key="3">
    <citation type="submission" date="2025-04" db="UniProtKB">
        <authorList>
            <consortium name="RefSeq"/>
        </authorList>
    </citation>
    <scope>IDENTIFICATION</scope>
    <source>
        <strain evidence="11">S238N-H82</strain>
        <tissue evidence="11">Testes</tissue>
    </source>
</reference>
<dbReference type="CDD" id="cd14972">
    <property type="entry name" value="7tmA_EDG-like"/>
    <property type="match status" value="1"/>
</dbReference>
<keyword evidence="6" id="KW-0675">Receptor</keyword>
<protein>
    <submittedName>
        <fullName evidence="11">G-protein coupled receptor 6-like</fullName>
    </submittedName>
</protein>
<reference evidence="10" key="2">
    <citation type="journal article" date="2020" name="Nat. Ecol. Evol.">
        <title>Deeply conserved synteny resolves early events in vertebrate evolution.</title>
        <authorList>
            <person name="Simakov O."/>
            <person name="Marletaz F."/>
            <person name="Yue J.X."/>
            <person name="O'Connell B."/>
            <person name="Jenkins J."/>
            <person name="Brandt A."/>
            <person name="Calef R."/>
            <person name="Tung C.H."/>
            <person name="Huang T.K."/>
            <person name="Schmutz J."/>
            <person name="Satoh N."/>
            <person name="Yu J.K."/>
            <person name="Putnam N.H."/>
            <person name="Green R.E."/>
            <person name="Rokhsar D.S."/>
        </authorList>
    </citation>
    <scope>NUCLEOTIDE SEQUENCE [LARGE SCALE GENOMIC DNA]</scope>
    <source>
        <strain evidence="10">S238N-H82</strain>
    </source>
</reference>
<evidence type="ECO:0000256" key="5">
    <source>
        <dbReference type="ARBA" id="ARBA00023136"/>
    </source>
</evidence>
<organism>
    <name type="scientific">Branchiostoma floridae</name>
    <name type="common">Florida lancelet</name>
    <name type="synonym">Amphioxus</name>
    <dbReference type="NCBI Taxonomy" id="7739"/>
    <lineage>
        <taxon>Eukaryota</taxon>
        <taxon>Metazoa</taxon>
        <taxon>Chordata</taxon>
        <taxon>Cephalochordata</taxon>
        <taxon>Leptocardii</taxon>
        <taxon>Amphioxiformes</taxon>
        <taxon>Branchiostomatidae</taxon>
        <taxon>Branchiostoma</taxon>
    </lineage>
</organism>
<dbReference type="GO" id="GO:0005737">
    <property type="term" value="C:cytoplasm"/>
    <property type="evidence" value="ECO:0000318"/>
    <property type="project" value="GO_Central"/>
</dbReference>
<keyword evidence="5 7" id="KW-0472">Membrane</keyword>
<keyword evidence="6" id="KW-0297">G-protein coupled receptor</keyword>
<evidence type="ECO:0000256" key="2">
    <source>
        <dbReference type="ARBA" id="ARBA00022475"/>
    </source>
</evidence>
<reference evidence="9" key="1">
    <citation type="journal article" date="2008" name="Nature">
        <title>The amphioxus genome and the evolution of the chordate karyotype.</title>
        <authorList>
            <consortium name="US DOE Joint Genome Institute (JGI-PGF)"/>
            <person name="Putnam N.H."/>
            <person name="Butts T."/>
            <person name="Ferrier D.E.K."/>
            <person name="Furlong R.F."/>
            <person name="Hellsten U."/>
            <person name="Kawashima T."/>
            <person name="Robinson-Rechavi M."/>
            <person name="Shoguchi E."/>
            <person name="Terry A."/>
            <person name="Yu J.-K."/>
            <person name="Benito-Gutierrez E.L."/>
            <person name="Dubchak I."/>
            <person name="Garcia-Fernandez J."/>
            <person name="Gibson-Brown J.J."/>
            <person name="Grigoriev I.V."/>
            <person name="Horton A.C."/>
            <person name="de Jong P.J."/>
            <person name="Jurka J."/>
            <person name="Kapitonov V.V."/>
            <person name="Kohara Y."/>
            <person name="Kuroki Y."/>
            <person name="Lindquist E."/>
            <person name="Lucas S."/>
            <person name="Osoegawa K."/>
            <person name="Pennacchio L.A."/>
            <person name="Salamov A.A."/>
            <person name="Satou Y."/>
            <person name="Sauka-Spengler T."/>
            <person name="Schmutz J."/>
            <person name="Shin-I T."/>
            <person name="Toyoda A."/>
            <person name="Bronner-Fraser M."/>
            <person name="Fujiyama A."/>
            <person name="Holland L.Z."/>
            <person name="Holland P.W.H."/>
            <person name="Satoh N."/>
            <person name="Rokhsar D.S."/>
        </authorList>
    </citation>
    <scope>NUCLEOTIDE SEQUENCE [LARGE SCALE GENOMIC DNA]</scope>
    <source>
        <strain evidence="9">S238N-H82</strain>
        <tissue evidence="9">Testes</tissue>
    </source>
</reference>